<sequence length="1230" mass="121915">MTNAGTIIGTVDVGYYKQFDGTPGRGFGSATFVAAGGTVSGDVLFGESSDLFVQTSDTTGIAGIVDGGRGKDTHAHLRDVDATVSLDPNPSIINFEDVAVQATTAGATVIVTASAAHAGDLFVGGAGKVVNQAMITGAVYTPTNYNPYETGQTLMSSMAALENRGTITGGVAGTIGSFTNSGTVTALSGDPYTGPFYGVQLYAAGITSLTNSGTIAGGAYGAVGMFGDGGSTVLNTGTITGEVWFSDYATAGDRFENRGTMAGLVWMGTGDDVFVQVAGARLEAAIGGAGNDLFVMQADANGSLAANQVYGFERLMQTRTQAITYLGALAVPTIELAGGTLMVATGGALGTTGPVAVTGGDAGVTVVNRGRIAGGVQLGSGNDTYFEGTGSSVRFVDGGAGRDTYGVLLSGDRQGIGARSGFERLAVEGPGTLSLTPDQDFTEVTLAGANLALASSTFSIGAITGSNLVEQVVLAGDVASVALGGGDDMLTLSVAAPTGRYDGGAGTDLLRLTNPGTTVLRGSVAGFETVAVSAGTLTVAGTLGRAGETVALAGDVRQLALADGGAIDGTVDLGAGDSLFTMSAGGVLAGTVAGGAGMDVARFDLARSTTLSGMLTGFEVLQTRGLGGLTLARNAYAFTSVDVAGELAIAGDASLAASQVRLATTGSRLTLGGRFSGSVSGNGGGTVVVSGGSQAAPVAFAAIDGLTSLQIAGGWSTVAGRAGVSAITLTGGRLTGLAGSTIVADRIAVGRGALFGSTGTVQANVVVDGTLSPGASPGTMTVLGNVSLAPTSLTLFEIAPGQSDRLAIDGRLTIASGATLELVATQRILPGQSLDLITTTRGIDGSFANVVKSAGLFGFVVQDADSITLLGQFMDDPAFDPQVRGTIAYVNDLLTSGRAGAGLLAAAPLLVDARGGTNRSAFAQIAPQAYATASQISVEQGLELARLGRSGVLAAPSDDVAGPYTFASVLGRTGELGGAAGVANARLDGHGVLGGIGWGNAGLSLGAFVGWSDNRQTLRSLGARTDADGVIAGVHARWRSLGGIGVTATIAYDGANATTTRTVLADDVTGGYDLRTWTGDIAVDYAVPLAGGWTLRPSVGATFIRTRQDGTAESGSSALALTVAERRQDWTFVDGTVDLRGGQGAGLRPWLTAGIRYRVDGAGPRALAGLPGGALALAADGAARDAATGILALGADVMLARGVTLFGAANGEAGKDVSQGAAQAGLRVAF</sequence>
<dbReference type="RefSeq" id="WP_039093851.1">
    <property type="nucleotide sequence ID" value="NZ_JTDN01000001.1"/>
</dbReference>
<gene>
    <name evidence="2" type="ORF">PK98_01845</name>
</gene>
<dbReference type="SUPFAM" id="SSF103515">
    <property type="entry name" value="Autotransporter"/>
    <property type="match status" value="1"/>
</dbReference>
<reference evidence="2 3" key="1">
    <citation type="submission" date="2014-11" db="EMBL/GenBank/DDBJ databases">
        <title>Draft genome sequence of Kirrobacter mercurialis.</title>
        <authorList>
            <person name="Coil D.A."/>
            <person name="Eisen J.A."/>
        </authorList>
    </citation>
    <scope>NUCLEOTIDE SEQUENCE [LARGE SCALE GENOMIC DNA]</scope>
    <source>
        <strain evidence="2 3">Coronado</strain>
    </source>
</reference>
<dbReference type="AlphaFoldDB" id="A0A0B2BVJ4"/>
<keyword evidence="3" id="KW-1185">Reference proteome</keyword>
<comment type="caution">
    <text evidence="2">The sequence shown here is derived from an EMBL/GenBank/DDBJ whole genome shotgun (WGS) entry which is preliminary data.</text>
</comment>
<dbReference type="STRING" id="1572751.PK98_01845"/>
<organism evidence="2 3">
    <name type="scientific">Croceibacterium mercuriale</name>
    <dbReference type="NCBI Taxonomy" id="1572751"/>
    <lineage>
        <taxon>Bacteria</taxon>
        <taxon>Pseudomonadati</taxon>
        <taxon>Pseudomonadota</taxon>
        <taxon>Alphaproteobacteria</taxon>
        <taxon>Sphingomonadales</taxon>
        <taxon>Erythrobacteraceae</taxon>
        <taxon>Croceibacterium</taxon>
    </lineage>
</organism>
<dbReference type="InterPro" id="IPR036709">
    <property type="entry name" value="Autotransporte_beta_dom_sf"/>
</dbReference>
<protein>
    <recommendedName>
        <fullName evidence="1">Autotransporter domain-containing protein</fullName>
    </recommendedName>
</protein>
<evidence type="ECO:0000259" key="1">
    <source>
        <dbReference type="PROSITE" id="PS51208"/>
    </source>
</evidence>
<dbReference type="Gene3D" id="2.40.128.130">
    <property type="entry name" value="Autotransporter beta-domain"/>
    <property type="match status" value="1"/>
</dbReference>
<dbReference type="SMART" id="SM00869">
    <property type="entry name" value="Autotransporter"/>
    <property type="match status" value="1"/>
</dbReference>
<feature type="domain" description="Autotransporter" evidence="1">
    <location>
        <begin position="958"/>
        <end position="1230"/>
    </location>
</feature>
<dbReference type="Pfam" id="PF03797">
    <property type="entry name" value="Autotransporter"/>
    <property type="match status" value="1"/>
</dbReference>
<proteinExistence type="predicted"/>
<dbReference type="InterPro" id="IPR005546">
    <property type="entry name" value="Autotransporte_beta"/>
</dbReference>
<evidence type="ECO:0000313" key="2">
    <source>
        <dbReference type="EMBL" id="KHL25464.1"/>
    </source>
</evidence>
<evidence type="ECO:0000313" key="3">
    <source>
        <dbReference type="Proteomes" id="UP000030988"/>
    </source>
</evidence>
<accession>A0A0B2BVJ4</accession>
<dbReference type="PROSITE" id="PS51208">
    <property type="entry name" value="AUTOTRANSPORTER"/>
    <property type="match status" value="1"/>
</dbReference>
<dbReference type="Proteomes" id="UP000030988">
    <property type="component" value="Unassembled WGS sequence"/>
</dbReference>
<dbReference type="OrthoDB" id="7195851at2"/>
<name>A0A0B2BVJ4_9SPHN</name>
<dbReference type="PRINTS" id="PR00313">
    <property type="entry name" value="CABNDNGRPT"/>
</dbReference>
<dbReference type="EMBL" id="JTDN01000001">
    <property type="protein sequence ID" value="KHL25464.1"/>
    <property type="molecule type" value="Genomic_DNA"/>
</dbReference>